<organism evidence="1 2">
    <name type="scientific">Acorus gramineus</name>
    <name type="common">Dwarf sweet flag</name>
    <dbReference type="NCBI Taxonomy" id="55184"/>
    <lineage>
        <taxon>Eukaryota</taxon>
        <taxon>Viridiplantae</taxon>
        <taxon>Streptophyta</taxon>
        <taxon>Embryophyta</taxon>
        <taxon>Tracheophyta</taxon>
        <taxon>Spermatophyta</taxon>
        <taxon>Magnoliopsida</taxon>
        <taxon>Liliopsida</taxon>
        <taxon>Acoraceae</taxon>
        <taxon>Acorus</taxon>
    </lineage>
</organism>
<dbReference type="EMBL" id="JAUJYN010000005">
    <property type="protein sequence ID" value="KAK1271493.1"/>
    <property type="molecule type" value="Genomic_DNA"/>
</dbReference>
<gene>
    <name evidence="1" type="ORF">QJS04_geneDACA021620</name>
</gene>
<evidence type="ECO:0008006" key="3">
    <source>
        <dbReference type="Google" id="ProtNLM"/>
    </source>
</evidence>
<comment type="caution">
    <text evidence="1">The sequence shown here is derived from an EMBL/GenBank/DDBJ whole genome shotgun (WGS) entry which is preliminary data.</text>
</comment>
<keyword evidence="2" id="KW-1185">Reference proteome</keyword>
<evidence type="ECO:0000313" key="2">
    <source>
        <dbReference type="Proteomes" id="UP001179952"/>
    </source>
</evidence>
<sequence>MVLGTGAAILYFKNLETVPYTNRTRFILRSKSFEREFGQSQMELLKLERIEAEAEYIGMLLMASAGYDPHVAIRMNEQQWVNKGKPELEDPLSTHPSEKRMAQILSQDHVMEEALSMYREALLSQKKESPVWIFRLLQLF</sequence>
<protein>
    <recommendedName>
        <fullName evidence="3">Peptidase M48 domain-containing protein</fullName>
    </recommendedName>
</protein>
<accession>A0AAV9B514</accession>
<dbReference type="InterPro" id="IPR051156">
    <property type="entry name" value="Mito/Outer_Membr_Metalloprot"/>
</dbReference>
<proteinExistence type="predicted"/>
<evidence type="ECO:0000313" key="1">
    <source>
        <dbReference type="EMBL" id="KAK1271493.1"/>
    </source>
</evidence>
<dbReference type="GO" id="GO:0016020">
    <property type="term" value="C:membrane"/>
    <property type="evidence" value="ECO:0007669"/>
    <property type="project" value="TreeGrafter"/>
</dbReference>
<dbReference type="PANTHER" id="PTHR22726:SF1">
    <property type="entry name" value="METALLOENDOPEPTIDASE OMA1, MITOCHONDRIAL"/>
    <property type="match status" value="1"/>
</dbReference>
<dbReference type="Proteomes" id="UP001179952">
    <property type="component" value="Unassembled WGS sequence"/>
</dbReference>
<dbReference type="GO" id="GO:0051603">
    <property type="term" value="P:proteolysis involved in protein catabolic process"/>
    <property type="evidence" value="ECO:0007669"/>
    <property type="project" value="TreeGrafter"/>
</dbReference>
<dbReference type="GO" id="GO:0004222">
    <property type="term" value="F:metalloendopeptidase activity"/>
    <property type="evidence" value="ECO:0007669"/>
    <property type="project" value="TreeGrafter"/>
</dbReference>
<dbReference type="PANTHER" id="PTHR22726">
    <property type="entry name" value="METALLOENDOPEPTIDASE OMA1"/>
    <property type="match status" value="1"/>
</dbReference>
<dbReference type="AlphaFoldDB" id="A0AAV9B514"/>
<reference evidence="1" key="1">
    <citation type="journal article" date="2023" name="Nat. Commun.">
        <title>Diploid and tetraploid genomes of Acorus and the evolution of monocots.</title>
        <authorList>
            <person name="Ma L."/>
            <person name="Liu K.W."/>
            <person name="Li Z."/>
            <person name="Hsiao Y.Y."/>
            <person name="Qi Y."/>
            <person name="Fu T."/>
            <person name="Tang G.D."/>
            <person name="Zhang D."/>
            <person name="Sun W.H."/>
            <person name="Liu D.K."/>
            <person name="Li Y."/>
            <person name="Chen G.Z."/>
            <person name="Liu X.D."/>
            <person name="Liao X.Y."/>
            <person name="Jiang Y.T."/>
            <person name="Yu X."/>
            <person name="Hao Y."/>
            <person name="Huang J."/>
            <person name="Zhao X.W."/>
            <person name="Ke S."/>
            <person name="Chen Y.Y."/>
            <person name="Wu W.L."/>
            <person name="Hsu J.L."/>
            <person name="Lin Y.F."/>
            <person name="Huang M.D."/>
            <person name="Li C.Y."/>
            <person name="Huang L."/>
            <person name="Wang Z.W."/>
            <person name="Zhao X."/>
            <person name="Zhong W.Y."/>
            <person name="Peng D.H."/>
            <person name="Ahmad S."/>
            <person name="Lan S."/>
            <person name="Zhang J.S."/>
            <person name="Tsai W.C."/>
            <person name="Van de Peer Y."/>
            <person name="Liu Z.J."/>
        </authorList>
    </citation>
    <scope>NUCLEOTIDE SEQUENCE</scope>
    <source>
        <strain evidence="1">SCP</strain>
    </source>
</reference>
<name>A0AAV9B514_ACOGR</name>
<reference evidence="1" key="2">
    <citation type="submission" date="2023-06" db="EMBL/GenBank/DDBJ databases">
        <authorList>
            <person name="Ma L."/>
            <person name="Liu K.-W."/>
            <person name="Li Z."/>
            <person name="Hsiao Y.-Y."/>
            <person name="Qi Y."/>
            <person name="Fu T."/>
            <person name="Tang G."/>
            <person name="Zhang D."/>
            <person name="Sun W.-H."/>
            <person name="Liu D.-K."/>
            <person name="Li Y."/>
            <person name="Chen G.-Z."/>
            <person name="Liu X.-D."/>
            <person name="Liao X.-Y."/>
            <person name="Jiang Y.-T."/>
            <person name="Yu X."/>
            <person name="Hao Y."/>
            <person name="Huang J."/>
            <person name="Zhao X.-W."/>
            <person name="Ke S."/>
            <person name="Chen Y.-Y."/>
            <person name="Wu W.-L."/>
            <person name="Hsu J.-L."/>
            <person name="Lin Y.-F."/>
            <person name="Huang M.-D."/>
            <person name="Li C.-Y."/>
            <person name="Huang L."/>
            <person name="Wang Z.-W."/>
            <person name="Zhao X."/>
            <person name="Zhong W.-Y."/>
            <person name="Peng D.-H."/>
            <person name="Ahmad S."/>
            <person name="Lan S."/>
            <person name="Zhang J.-S."/>
            <person name="Tsai W.-C."/>
            <person name="Van De Peer Y."/>
            <person name="Liu Z.-J."/>
        </authorList>
    </citation>
    <scope>NUCLEOTIDE SEQUENCE</scope>
    <source>
        <strain evidence="1">SCP</strain>
        <tissue evidence="1">Leaves</tissue>
    </source>
</reference>